<name>A0ABP7YT01_9ACTN</name>
<dbReference type="SUPFAM" id="SSF53383">
    <property type="entry name" value="PLP-dependent transferases"/>
    <property type="match status" value="1"/>
</dbReference>
<gene>
    <name evidence="4" type="ORF">GCM10022416_28460</name>
</gene>
<protein>
    <submittedName>
        <fullName evidence="4">DegT/DnrJ/EryC1/StrS family aminotransferase</fullName>
    </submittedName>
</protein>
<dbReference type="PANTHER" id="PTHR30244:SF34">
    <property type="entry name" value="DTDP-4-AMINO-4,6-DIDEOXYGALACTOSE TRANSAMINASE"/>
    <property type="match status" value="1"/>
</dbReference>
<organism evidence="4 5">
    <name type="scientific">Actinomadura keratinilytica</name>
    <dbReference type="NCBI Taxonomy" id="547461"/>
    <lineage>
        <taxon>Bacteria</taxon>
        <taxon>Bacillati</taxon>
        <taxon>Actinomycetota</taxon>
        <taxon>Actinomycetes</taxon>
        <taxon>Streptosporangiales</taxon>
        <taxon>Thermomonosporaceae</taxon>
        <taxon>Actinomadura</taxon>
    </lineage>
</organism>
<keyword evidence="4" id="KW-0032">Aminotransferase</keyword>
<dbReference type="Pfam" id="PF01041">
    <property type="entry name" value="DegT_DnrJ_EryC1"/>
    <property type="match status" value="1"/>
</dbReference>
<dbReference type="InterPro" id="IPR015424">
    <property type="entry name" value="PyrdxlP-dep_Trfase"/>
</dbReference>
<dbReference type="Gene3D" id="3.90.1150.10">
    <property type="entry name" value="Aspartate Aminotransferase, domain 1"/>
    <property type="match status" value="1"/>
</dbReference>
<dbReference type="InterPro" id="IPR015422">
    <property type="entry name" value="PyrdxlP-dep_Trfase_small"/>
</dbReference>
<keyword evidence="5" id="KW-1185">Reference proteome</keyword>
<comment type="caution">
    <text evidence="4">The sequence shown here is derived from an EMBL/GenBank/DDBJ whole genome shotgun (WGS) entry which is preliminary data.</text>
</comment>
<dbReference type="PIRSF" id="PIRSF000390">
    <property type="entry name" value="PLP_StrS"/>
    <property type="match status" value="1"/>
</dbReference>
<keyword evidence="2" id="KW-0663">Pyridoxal phosphate</keyword>
<dbReference type="EMBL" id="BAABDO010000035">
    <property type="protein sequence ID" value="GAA4140909.1"/>
    <property type="molecule type" value="Genomic_DNA"/>
</dbReference>
<comment type="similarity">
    <text evidence="2">Belongs to the DegT/DnrJ/EryC1 family.</text>
</comment>
<evidence type="ECO:0000256" key="3">
    <source>
        <dbReference type="SAM" id="MobiDB-lite"/>
    </source>
</evidence>
<keyword evidence="4" id="KW-0808">Transferase</keyword>
<dbReference type="GO" id="GO:0008483">
    <property type="term" value="F:transaminase activity"/>
    <property type="evidence" value="ECO:0007669"/>
    <property type="project" value="UniProtKB-KW"/>
</dbReference>
<dbReference type="InterPro" id="IPR000653">
    <property type="entry name" value="DegT/StrS_aminotransferase"/>
</dbReference>
<proteinExistence type="inferred from homology"/>
<feature type="region of interest" description="Disordered" evidence="3">
    <location>
        <begin position="359"/>
        <end position="379"/>
    </location>
</feature>
<evidence type="ECO:0000256" key="2">
    <source>
        <dbReference type="RuleBase" id="RU004508"/>
    </source>
</evidence>
<evidence type="ECO:0000256" key="1">
    <source>
        <dbReference type="ARBA" id="ARBA00001933"/>
    </source>
</evidence>
<evidence type="ECO:0000313" key="5">
    <source>
        <dbReference type="Proteomes" id="UP001500266"/>
    </source>
</evidence>
<sequence length="426" mass="45741">MTPRTARLAVDGGEPVRTRPFPPRRVFGPEERAAVDAFFARTIETGDDFRYGGDEQRAYEAEFARYHGGGHALLVSSGTAALYVALGALEPRRPGEVVVPAVTDAGGVMPVPLLGLVPVVADTAPGSFNVGAPQIERCLSEWTRAIVVAHIGGEPVAMEPVLALARRHGLPVVEDCSQAHGAEYRGRPVGTFGDVAVYSTMTNKHHSTGGQGGVVHTRDPALYERIRRFSDRGKAAGADAVRNVQAALNFNGNDLAAVIGRVQLAKLPGVLAARRDLVTRLRAGLHGLEATGVPRVAADCSPAYWFVRIRLDLARLGVSMTEYLRALRAEGIPCGVWADIPAAEPWYERQVRAAEPGAWPLGAADRPRRPAGRASWPNAEAAAGRHVTLFVHERWTSREIDDACAALTKLERAYLARTASSKGARR</sequence>
<dbReference type="Proteomes" id="UP001500266">
    <property type="component" value="Unassembled WGS sequence"/>
</dbReference>
<dbReference type="RefSeq" id="WP_345021456.1">
    <property type="nucleotide sequence ID" value="NZ_BAABDO010000035.1"/>
</dbReference>
<comment type="cofactor">
    <cofactor evidence="1">
        <name>pyridoxal 5'-phosphate</name>
        <dbReference type="ChEBI" id="CHEBI:597326"/>
    </cofactor>
</comment>
<accession>A0ABP7YT01</accession>
<evidence type="ECO:0000313" key="4">
    <source>
        <dbReference type="EMBL" id="GAA4140909.1"/>
    </source>
</evidence>
<dbReference type="Gene3D" id="3.40.640.10">
    <property type="entry name" value="Type I PLP-dependent aspartate aminotransferase-like (Major domain)"/>
    <property type="match status" value="1"/>
</dbReference>
<dbReference type="InterPro" id="IPR015421">
    <property type="entry name" value="PyrdxlP-dep_Trfase_major"/>
</dbReference>
<dbReference type="PANTHER" id="PTHR30244">
    <property type="entry name" value="TRANSAMINASE"/>
    <property type="match status" value="1"/>
</dbReference>
<reference evidence="5" key="1">
    <citation type="journal article" date="2019" name="Int. J. Syst. Evol. Microbiol.">
        <title>The Global Catalogue of Microorganisms (GCM) 10K type strain sequencing project: providing services to taxonomists for standard genome sequencing and annotation.</title>
        <authorList>
            <consortium name="The Broad Institute Genomics Platform"/>
            <consortium name="The Broad Institute Genome Sequencing Center for Infectious Disease"/>
            <person name="Wu L."/>
            <person name="Ma J."/>
        </authorList>
    </citation>
    <scope>NUCLEOTIDE SEQUENCE [LARGE SCALE GENOMIC DNA]</scope>
    <source>
        <strain evidence="5">JCM 17316</strain>
    </source>
</reference>